<keyword evidence="2" id="KW-0238">DNA-binding</keyword>
<dbReference type="PANTHER" id="PTHR33204:SF18">
    <property type="entry name" value="TRANSCRIPTIONAL REGULATORY PROTEIN"/>
    <property type="match status" value="1"/>
</dbReference>
<keyword evidence="6" id="KW-1185">Reference proteome</keyword>
<dbReference type="InterPro" id="IPR002577">
    <property type="entry name" value="HTH_HxlR"/>
</dbReference>
<dbReference type="PROSITE" id="PS51118">
    <property type="entry name" value="HTH_HXLR"/>
    <property type="match status" value="1"/>
</dbReference>
<evidence type="ECO:0000313" key="5">
    <source>
        <dbReference type="EMBL" id="AZG46976.1"/>
    </source>
</evidence>
<sequence>MMNLQGVLADRDSWTADSCSIAKALEIIGTRSAMLILREALYGATRFDEFTRRVGITDAVAAARLKELTAAGIFDKVPYREPGRRVRHEYQLTEMGRDLQPVVLSLMQWGNRYLQPNGAPLRLTDSGSGDPIIVDVRTESGAIVEEIDVAVARRRR</sequence>
<dbReference type="SUPFAM" id="SSF46785">
    <property type="entry name" value="Winged helix' DNA-binding domain"/>
    <property type="match status" value="1"/>
</dbReference>
<keyword evidence="3" id="KW-0804">Transcription</keyword>
<dbReference type="InterPro" id="IPR036388">
    <property type="entry name" value="WH-like_DNA-bd_sf"/>
</dbReference>
<dbReference type="KEGG" id="gom:D7316_03581"/>
<evidence type="ECO:0000256" key="2">
    <source>
        <dbReference type="ARBA" id="ARBA00023125"/>
    </source>
</evidence>
<dbReference type="EMBL" id="CP033972">
    <property type="protein sequence ID" value="AZG46976.1"/>
    <property type="molecule type" value="Genomic_DNA"/>
</dbReference>
<dbReference type="OrthoDB" id="5183359at2"/>
<dbReference type="PANTHER" id="PTHR33204">
    <property type="entry name" value="TRANSCRIPTIONAL REGULATOR, MARR FAMILY"/>
    <property type="match status" value="1"/>
</dbReference>
<dbReference type="GO" id="GO:0003677">
    <property type="term" value="F:DNA binding"/>
    <property type="evidence" value="ECO:0007669"/>
    <property type="project" value="UniProtKB-KW"/>
</dbReference>
<evidence type="ECO:0000256" key="1">
    <source>
        <dbReference type="ARBA" id="ARBA00023015"/>
    </source>
</evidence>
<dbReference type="Gene3D" id="1.10.10.10">
    <property type="entry name" value="Winged helix-like DNA-binding domain superfamily/Winged helix DNA-binding domain"/>
    <property type="match status" value="1"/>
</dbReference>
<evidence type="ECO:0000259" key="4">
    <source>
        <dbReference type="PROSITE" id="PS51118"/>
    </source>
</evidence>
<reference evidence="5 6" key="1">
    <citation type="submission" date="2018-11" db="EMBL/GenBank/DDBJ databases">
        <title>Gordonia insulae sp. nov., isolated from an island soil.</title>
        <authorList>
            <person name="Kim Y.S."/>
            <person name="Kim S.B."/>
        </authorList>
    </citation>
    <scope>NUCLEOTIDE SEQUENCE [LARGE SCALE GENOMIC DNA]</scope>
    <source>
        <strain evidence="5 6">MMS17-SY073</strain>
    </source>
</reference>
<dbReference type="AlphaFoldDB" id="A0A3G8JPU2"/>
<dbReference type="Pfam" id="PF01638">
    <property type="entry name" value="HxlR"/>
    <property type="match status" value="1"/>
</dbReference>
<keyword evidence="1" id="KW-0805">Transcription regulation</keyword>
<proteinExistence type="predicted"/>
<dbReference type="Proteomes" id="UP000271469">
    <property type="component" value="Chromosome"/>
</dbReference>
<feature type="domain" description="HTH hxlR-type" evidence="4">
    <location>
        <begin position="19"/>
        <end position="118"/>
    </location>
</feature>
<protein>
    <submittedName>
        <fullName evidence="5">Putative HTH-type transcriptional regulator</fullName>
    </submittedName>
</protein>
<evidence type="ECO:0000256" key="3">
    <source>
        <dbReference type="ARBA" id="ARBA00023163"/>
    </source>
</evidence>
<dbReference type="RefSeq" id="WP_124709410.1">
    <property type="nucleotide sequence ID" value="NZ_CP033972.1"/>
</dbReference>
<evidence type="ECO:0000313" key="6">
    <source>
        <dbReference type="Proteomes" id="UP000271469"/>
    </source>
</evidence>
<dbReference type="InterPro" id="IPR036390">
    <property type="entry name" value="WH_DNA-bd_sf"/>
</dbReference>
<name>A0A3G8JPU2_9ACTN</name>
<accession>A0A3G8JPU2</accession>
<gene>
    <name evidence="5" type="ORF">D7316_03581</name>
</gene>
<organism evidence="5 6">
    <name type="scientific">Gordonia insulae</name>
    <dbReference type="NCBI Taxonomy" id="2420509"/>
    <lineage>
        <taxon>Bacteria</taxon>
        <taxon>Bacillati</taxon>
        <taxon>Actinomycetota</taxon>
        <taxon>Actinomycetes</taxon>
        <taxon>Mycobacteriales</taxon>
        <taxon>Gordoniaceae</taxon>
        <taxon>Gordonia</taxon>
    </lineage>
</organism>